<gene>
    <name evidence="10" type="ORF">GLRG_00191</name>
</gene>
<evidence type="ECO:0000259" key="9">
    <source>
        <dbReference type="SMART" id="SM00642"/>
    </source>
</evidence>
<dbReference type="RefSeq" id="XP_008089067.1">
    <property type="nucleotide sequence ID" value="XM_008090876.1"/>
</dbReference>
<protein>
    <recommendedName>
        <fullName evidence="8">Alpha-glucosidase</fullName>
        <ecNumber evidence="3">3.2.1.20</ecNumber>
    </recommendedName>
    <alternativeName>
        <fullName evidence="7">Maltase</fullName>
    </alternativeName>
</protein>
<evidence type="ECO:0000256" key="8">
    <source>
        <dbReference type="ARBA" id="ARBA00073730"/>
    </source>
</evidence>
<dbReference type="GO" id="GO:0004574">
    <property type="term" value="F:oligo-1,6-glucosidase activity"/>
    <property type="evidence" value="ECO:0007669"/>
    <property type="project" value="TreeGrafter"/>
</dbReference>
<evidence type="ECO:0000313" key="10">
    <source>
        <dbReference type="EMBL" id="EFQ25047.1"/>
    </source>
</evidence>
<dbReference type="GO" id="GO:0004558">
    <property type="term" value="F:alpha-1,4-glucosidase activity"/>
    <property type="evidence" value="ECO:0007669"/>
    <property type="project" value="UniProtKB-EC"/>
</dbReference>
<dbReference type="GeneID" id="24405556"/>
<keyword evidence="6" id="KW-0462">Maltose metabolism</keyword>
<keyword evidence="4" id="KW-0378">Hydrolase</keyword>
<dbReference type="Gene3D" id="2.60.40.1180">
    <property type="entry name" value="Golgi alpha-mannosidase II"/>
    <property type="match status" value="1"/>
</dbReference>
<dbReference type="PANTHER" id="PTHR10357:SF222">
    <property type="entry name" value="MALTASE MALT (AFU_ORTHOLOGUE AFUA_8G07070)"/>
    <property type="match status" value="1"/>
</dbReference>
<comment type="similarity">
    <text evidence="2">Belongs to the glycosyl hydrolase 13 family.</text>
</comment>
<dbReference type="InterPro" id="IPR017853">
    <property type="entry name" value="GH"/>
</dbReference>
<dbReference type="InterPro" id="IPR045857">
    <property type="entry name" value="O16G_dom_2"/>
</dbReference>
<dbReference type="PANTHER" id="PTHR10357">
    <property type="entry name" value="ALPHA-AMYLASE FAMILY MEMBER"/>
    <property type="match status" value="1"/>
</dbReference>
<dbReference type="EMBL" id="GG697331">
    <property type="protein sequence ID" value="EFQ25047.1"/>
    <property type="molecule type" value="Genomic_DNA"/>
</dbReference>
<dbReference type="VEuPathDB" id="FungiDB:GLRG_00191"/>
<dbReference type="CDD" id="cd11333">
    <property type="entry name" value="AmyAc_SI_OligoGlu_DGase"/>
    <property type="match status" value="1"/>
</dbReference>
<dbReference type="FunFam" id="3.20.20.80:FF:000087">
    <property type="entry name" value="Oligo-1,6-glucosidase IMA1"/>
    <property type="match status" value="1"/>
</dbReference>
<evidence type="ECO:0000256" key="2">
    <source>
        <dbReference type="ARBA" id="ARBA00008061"/>
    </source>
</evidence>
<dbReference type="Gene3D" id="3.20.20.80">
    <property type="entry name" value="Glycosidases"/>
    <property type="match status" value="1"/>
</dbReference>
<dbReference type="GO" id="GO:0004556">
    <property type="term" value="F:alpha-amylase activity"/>
    <property type="evidence" value="ECO:0007669"/>
    <property type="project" value="TreeGrafter"/>
</dbReference>
<dbReference type="EC" id="3.2.1.20" evidence="3"/>
<reference evidence="11" key="1">
    <citation type="journal article" date="2012" name="Nat. Genet.">
        <title>Lifestyle transitions in plant pathogenic Colletotrichum fungi deciphered by genome and transcriptome analyses.</title>
        <authorList>
            <person name="O'Connell R.J."/>
            <person name="Thon M.R."/>
            <person name="Hacquard S."/>
            <person name="Amyotte S.G."/>
            <person name="Kleemann J."/>
            <person name="Torres M.F."/>
            <person name="Damm U."/>
            <person name="Buiate E.A."/>
            <person name="Epstein L."/>
            <person name="Alkan N."/>
            <person name="Altmueller J."/>
            <person name="Alvarado-Balderrama L."/>
            <person name="Bauser C.A."/>
            <person name="Becker C."/>
            <person name="Birren B.W."/>
            <person name="Chen Z."/>
            <person name="Choi J."/>
            <person name="Crouch J.A."/>
            <person name="Duvick J.P."/>
            <person name="Farman M.A."/>
            <person name="Gan P."/>
            <person name="Heiman D."/>
            <person name="Henrissat B."/>
            <person name="Howard R.J."/>
            <person name="Kabbage M."/>
            <person name="Koch C."/>
            <person name="Kracher B."/>
            <person name="Kubo Y."/>
            <person name="Law A.D."/>
            <person name="Lebrun M.-H."/>
            <person name="Lee Y.-H."/>
            <person name="Miyara I."/>
            <person name="Moore N."/>
            <person name="Neumann U."/>
            <person name="Nordstroem K."/>
            <person name="Panaccione D.G."/>
            <person name="Panstruga R."/>
            <person name="Place M."/>
            <person name="Proctor R.H."/>
            <person name="Prusky D."/>
            <person name="Rech G."/>
            <person name="Reinhardt R."/>
            <person name="Rollins J.A."/>
            <person name="Rounsley S."/>
            <person name="Schardl C.L."/>
            <person name="Schwartz D.C."/>
            <person name="Shenoy N."/>
            <person name="Shirasu K."/>
            <person name="Sikhakolli U.R."/>
            <person name="Stueber K."/>
            <person name="Sukno S.A."/>
            <person name="Sweigard J.A."/>
            <person name="Takano Y."/>
            <person name="Takahara H."/>
            <person name="Trail F."/>
            <person name="van der Does H.C."/>
            <person name="Voll L.M."/>
            <person name="Will I."/>
            <person name="Young S."/>
            <person name="Zeng Q."/>
            <person name="Zhang J."/>
            <person name="Zhou S."/>
            <person name="Dickman M.B."/>
            <person name="Schulze-Lefert P."/>
            <person name="Ver Loren van Themaat E."/>
            <person name="Ma L.-J."/>
            <person name="Vaillancourt L.J."/>
        </authorList>
    </citation>
    <scope>NUCLEOTIDE SEQUENCE [LARGE SCALE GENOMIC DNA]</scope>
    <source>
        <strain evidence="11">M1.001 / M2 / FGSC 10212</strain>
    </source>
</reference>
<dbReference type="HOGENOM" id="CLU_006462_1_1_1"/>
<feature type="domain" description="Glycosyl hydrolase family 13 catalytic" evidence="9">
    <location>
        <begin position="21"/>
        <end position="441"/>
    </location>
</feature>
<dbReference type="InterPro" id="IPR006047">
    <property type="entry name" value="GH13_cat_dom"/>
</dbReference>
<dbReference type="Pfam" id="PF00128">
    <property type="entry name" value="Alpha-amylase"/>
    <property type="match status" value="1"/>
</dbReference>
<dbReference type="eggNOG" id="KOG0471">
    <property type="taxonomic scope" value="Eukaryota"/>
</dbReference>
<dbReference type="GO" id="GO:0005987">
    <property type="term" value="P:sucrose catabolic process"/>
    <property type="evidence" value="ECO:0007669"/>
    <property type="project" value="TreeGrafter"/>
</dbReference>
<dbReference type="FunFam" id="3.90.400.10:FF:000003">
    <property type="entry name" value="Probable alpha-glucosidase (Maltase)"/>
    <property type="match status" value="1"/>
</dbReference>
<dbReference type="AlphaFoldDB" id="E3Q368"/>
<dbReference type="Gene3D" id="3.90.400.10">
    <property type="entry name" value="Oligo-1,6-glucosidase, Domain 2"/>
    <property type="match status" value="1"/>
</dbReference>
<evidence type="ECO:0000256" key="7">
    <source>
        <dbReference type="ARBA" id="ARBA00041343"/>
    </source>
</evidence>
<dbReference type="SMART" id="SM00642">
    <property type="entry name" value="Aamy"/>
    <property type="match status" value="1"/>
</dbReference>
<dbReference type="SUPFAM" id="SSF51445">
    <property type="entry name" value="(Trans)glycosidases"/>
    <property type="match status" value="1"/>
</dbReference>
<dbReference type="InterPro" id="IPR013780">
    <property type="entry name" value="Glyco_hydro_b"/>
</dbReference>
<dbReference type="GO" id="GO:0033934">
    <property type="term" value="F:glucan 1,4-alpha-maltotriohydrolase activity"/>
    <property type="evidence" value="ECO:0007669"/>
    <property type="project" value="TreeGrafter"/>
</dbReference>
<organism evidence="11">
    <name type="scientific">Colletotrichum graminicola (strain M1.001 / M2 / FGSC 10212)</name>
    <name type="common">Maize anthracnose fungus</name>
    <name type="synonym">Glomerella graminicola</name>
    <dbReference type="NCBI Taxonomy" id="645133"/>
    <lineage>
        <taxon>Eukaryota</taxon>
        <taxon>Fungi</taxon>
        <taxon>Dikarya</taxon>
        <taxon>Ascomycota</taxon>
        <taxon>Pezizomycotina</taxon>
        <taxon>Sordariomycetes</taxon>
        <taxon>Hypocreomycetidae</taxon>
        <taxon>Glomerellales</taxon>
        <taxon>Glomerellaceae</taxon>
        <taxon>Colletotrichum</taxon>
        <taxon>Colletotrichum graminicola species complex</taxon>
    </lineage>
</organism>
<dbReference type="SUPFAM" id="SSF51011">
    <property type="entry name" value="Glycosyl hydrolase domain"/>
    <property type="match status" value="1"/>
</dbReference>
<dbReference type="STRING" id="645133.E3Q368"/>
<evidence type="ECO:0000256" key="3">
    <source>
        <dbReference type="ARBA" id="ARBA00012741"/>
    </source>
</evidence>
<evidence type="ECO:0000313" key="11">
    <source>
        <dbReference type="Proteomes" id="UP000008782"/>
    </source>
</evidence>
<name>E3Q368_COLGM</name>
<dbReference type="GO" id="GO:0004575">
    <property type="term" value="F:sucrose alpha-glucosidase activity"/>
    <property type="evidence" value="ECO:0007669"/>
    <property type="project" value="TreeGrafter"/>
</dbReference>
<evidence type="ECO:0000256" key="4">
    <source>
        <dbReference type="ARBA" id="ARBA00022801"/>
    </source>
</evidence>
<keyword evidence="5" id="KW-0326">Glycosidase</keyword>
<sequence length="583" mass="67504">MGSITLNNPSRAWWKDGVIYQIYPASFKDANGDGLGDVPGIISKVDYLKDLGVDIVWVSPMYASPQIDMGYDISDYQDVHRPYGTVRDMEVLIEECHKRGMKLILDLVVNHTSDQHKWFQESRSSKENPKRNWYIWKPPRYAEDGTRLPPTNWRSHFSGSTWEWDETTGEYYLHLFAKEQPDLNWENEETREAIYDNAMRFWLDKGVDGFRIDTVNMYSKGVEFKDAPIMNKNAYEQPAYMIYCNGPRIHEFLREMNAKVLNHYDTVTVGELPHTPDPQHVLKYISAADRQLDMVFQFDIVDLGQGIGYKYQTREWKLPELKRIVAKWQQFIEGTDGWTTAFCENHDQGRSVSRYGNDSPQWRETSAKMLALMMCSQTGTLFVYQGQEIGMTNVSRSWGIEDYKDIEALNYYGDIKREHGEGEVLSRVMDSINLVGRDNARIPMQWDASPFAGFTDNKDGAWMRIHDEYADINVAKQEAEPSSVLNFWREMLRLRKEEGELLTHGAFELFDEENEQTFVYKKTRGGKSAVVALNFTSDEQEVRIPGEGSKIRVGNYGDVKERVAAEGQKSVLRPWEGRLYLQG</sequence>
<evidence type="ECO:0000256" key="5">
    <source>
        <dbReference type="ARBA" id="ARBA00023295"/>
    </source>
</evidence>
<dbReference type="GO" id="GO:0000025">
    <property type="term" value="P:maltose catabolic process"/>
    <property type="evidence" value="ECO:0007669"/>
    <property type="project" value="TreeGrafter"/>
</dbReference>
<keyword evidence="11" id="KW-1185">Reference proteome</keyword>
<evidence type="ECO:0000256" key="6">
    <source>
        <dbReference type="ARBA" id="ARBA00026248"/>
    </source>
</evidence>
<dbReference type="OrthoDB" id="1740265at2759"/>
<dbReference type="FunFam" id="3.20.20.80:FF:000064">
    <property type="entry name" value="Oligo-1,6-glucosidase"/>
    <property type="match status" value="1"/>
</dbReference>
<evidence type="ECO:0000256" key="1">
    <source>
        <dbReference type="ARBA" id="ARBA00001657"/>
    </source>
</evidence>
<accession>E3Q368</accession>
<comment type="catalytic activity">
    <reaction evidence="1">
        <text>Hydrolysis of terminal, non-reducing (1-&gt;4)-linked alpha-D-glucose residues with release of alpha-D-glucose.</text>
        <dbReference type="EC" id="3.2.1.20"/>
    </reaction>
</comment>
<dbReference type="Proteomes" id="UP000008782">
    <property type="component" value="Unassembled WGS sequence"/>
</dbReference>
<proteinExistence type="inferred from homology"/>